<sequence length="283" mass="30870">MRTSHRLISAAFAVVLTALPAFALDPDAAASGTRSAAFTPDTSRTVGRLSSEEAFRAGIAGIKSDLAGDKGEALKSLQYAANQGHTAAAWKLASMYAKGEGVRRDELKAYEYFRRVANLHADDAPGSPQAPYVANAFVELGRFFISGIPNTAVVKDPIRAREMFEYAASWFGDANAQYELACLYLEGIGTERDPLTAARWLGLAAQKQQYRAQALLGRLLFKGEGVPRQAARGLMLLTLARESAATTEDGWIVDTYESAFKVATEDERSMALAYLQQWLKIYR</sequence>
<evidence type="ECO:0000313" key="4">
    <source>
        <dbReference type="Proteomes" id="UP000065734"/>
    </source>
</evidence>
<accession>A0A0H5BEZ9</accession>
<proteinExistence type="predicted"/>
<dbReference type="EMBL" id="AP014854">
    <property type="protein sequence ID" value="BAS00798.1"/>
    <property type="molecule type" value="Genomic_DNA"/>
</dbReference>
<dbReference type="KEGG" id="bvr:BVIR_1543"/>
<dbReference type="Proteomes" id="UP000065734">
    <property type="component" value="Chromosome I"/>
</dbReference>
<name>A0A0H5BEZ9_BLAVI</name>
<feature type="signal peptide" evidence="1">
    <location>
        <begin position="1"/>
        <end position="23"/>
    </location>
</feature>
<dbReference type="InterPro" id="IPR011990">
    <property type="entry name" value="TPR-like_helical_dom_sf"/>
</dbReference>
<protein>
    <submittedName>
        <fullName evidence="2">Exopolysaccharide production negative regulator ExoR</fullName>
    </submittedName>
    <submittedName>
        <fullName evidence="3">Sel1 repeat</fullName>
    </submittedName>
</protein>
<dbReference type="InterPro" id="IPR006597">
    <property type="entry name" value="Sel1-like"/>
</dbReference>
<dbReference type="PANTHER" id="PTHR11102:SF147">
    <property type="entry name" value="SEL1L ADAPTOR SUBUNIT OF ERAD E3 UBIQUITIN LIGASE"/>
    <property type="match status" value="1"/>
</dbReference>
<feature type="chain" id="PRO_5014229145" evidence="1">
    <location>
        <begin position="24"/>
        <end position="283"/>
    </location>
</feature>
<gene>
    <name evidence="2" type="ORF">BV133_3204</name>
    <name evidence="3" type="ORF">BVIRIDIS_09880</name>
</gene>
<evidence type="ECO:0000313" key="2">
    <source>
        <dbReference type="EMBL" id="BAS00798.1"/>
    </source>
</evidence>
<dbReference type="Gene3D" id="1.25.40.10">
    <property type="entry name" value="Tetratricopeptide repeat domain"/>
    <property type="match status" value="2"/>
</dbReference>
<dbReference type="OrthoDB" id="9796900at2"/>
<dbReference type="SUPFAM" id="SSF81901">
    <property type="entry name" value="HCP-like"/>
    <property type="match status" value="1"/>
</dbReference>
<organism evidence="3 4">
    <name type="scientific">Blastochloris viridis</name>
    <name type="common">Rhodopseudomonas viridis</name>
    <dbReference type="NCBI Taxonomy" id="1079"/>
    <lineage>
        <taxon>Bacteria</taxon>
        <taxon>Pseudomonadati</taxon>
        <taxon>Pseudomonadota</taxon>
        <taxon>Alphaproteobacteria</taxon>
        <taxon>Hyphomicrobiales</taxon>
        <taxon>Blastochloridaceae</taxon>
        <taxon>Blastochloris</taxon>
    </lineage>
</organism>
<evidence type="ECO:0000256" key="1">
    <source>
        <dbReference type="SAM" id="SignalP"/>
    </source>
</evidence>
<dbReference type="RefSeq" id="WP_055037130.1">
    <property type="nucleotide sequence ID" value="NZ_AP014854.2"/>
</dbReference>
<dbReference type="Pfam" id="PF08238">
    <property type="entry name" value="Sel1"/>
    <property type="match status" value="4"/>
</dbReference>
<reference evidence="3" key="2">
    <citation type="submission" date="2015-11" db="EMBL/GenBank/DDBJ databases">
        <authorList>
            <person name="Zhang Y."/>
            <person name="Guo Z."/>
        </authorList>
    </citation>
    <scope>NUCLEOTIDE SEQUENCE</scope>
    <source>
        <strain evidence="3">1</strain>
    </source>
</reference>
<keyword evidence="1" id="KW-0732">Signal</keyword>
<dbReference type="STRING" id="1079.BVIR_1543"/>
<dbReference type="GO" id="GO:0036503">
    <property type="term" value="P:ERAD pathway"/>
    <property type="evidence" value="ECO:0007669"/>
    <property type="project" value="TreeGrafter"/>
</dbReference>
<dbReference type="PANTHER" id="PTHR11102">
    <property type="entry name" value="SEL-1-LIKE PROTEIN"/>
    <property type="match status" value="1"/>
</dbReference>
<keyword evidence="4" id="KW-1185">Reference proteome</keyword>
<dbReference type="SMART" id="SM00671">
    <property type="entry name" value="SEL1"/>
    <property type="match status" value="4"/>
</dbReference>
<dbReference type="InterPro" id="IPR050767">
    <property type="entry name" value="Sel1_AlgK"/>
</dbReference>
<evidence type="ECO:0000313" key="3">
    <source>
        <dbReference type="EMBL" id="CUU41987.1"/>
    </source>
</evidence>
<dbReference type="AlphaFoldDB" id="A0A0H5BEZ9"/>
<reference evidence="2" key="1">
    <citation type="journal article" date="2015" name="Genome Announc.">
        <title>Complete Genome Sequence of the Bacteriochlorophyll b-Producing Photosynthetic Bacterium Blastochloris viridis.</title>
        <authorList>
            <person name="Tsukatani Y."/>
            <person name="Hirose Y."/>
            <person name="Harada J."/>
            <person name="Misawa N."/>
            <person name="Mori K."/>
            <person name="Inoue K."/>
            <person name="Tamiaki H."/>
        </authorList>
    </citation>
    <scope>NUCLEOTIDE SEQUENCE [LARGE SCALE GENOMIC DNA]</scope>
    <source>
        <strain evidence="2">DSM 133</strain>
    </source>
</reference>
<dbReference type="EMBL" id="LN907867">
    <property type="protein sequence ID" value="CUU41987.1"/>
    <property type="molecule type" value="Genomic_DNA"/>
</dbReference>